<organism evidence="3 4">
    <name type="scientific">Vreelandella salicampi</name>
    <dbReference type="NCBI Taxonomy" id="1449798"/>
    <lineage>
        <taxon>Bacteria</taxon>
        <taxon>Pseudomonadati</taxon>
        <taxon>Pseudomonadota</taxon>
        <taxon>Gammaproteobacteria</taxon>
        <taxon>Oceanospirillales</taxon>
        <taxon>Halomonadaceae</taxon>
        <taxon>Vreelandella</taxon>
    </lineage>
</organism>
<keyword evidence="3" id="KW-0378">Hydrolase</keyword>
<accession>A0A7Z0LKX1</accession>
<dbReference type="Gene3D" id="3.40.50.1820">
    <property type="entry name" value="alpha/beta hydrolase"/>
    <property type="match status" value="1"/>
</dbReference>
<dbReference type="Pfam" id="PF01738">
    <property type="entry name" value="DLH"/>
    <property type="match status" value="1"/>
</dbReference>
<evidence type="ECO:0000313" key="4">
    <source>
        <dbReference type="Proteomes" id="UP000586119"/>
    </source>
</evidence>
<dbReference type="RefSeq" id="WP_179930140.1">
    <property type="nucleotide sequence ID" value="NZ_JACCDF010000006.1"/>
</dbReference>
<comment type="caution">
    <text evidence="3">The sequence shown here is derived from an EMBL/GenBank/DDBJ whole genome shotgun (WGS) entry which is preliminary data.</text>
</comment>
<dbReference type="GO" id="GO:0016787">
    <property type="term" value="F:hydrolase activity"/>
    <property type="evidence" value="ECO:0007669"/>
    <property type="project" value="UniProtKB-KW"/>
</dbReference>
<dbReference type="Proteomes" id="UP000586119">
    <property type="component" value="Unassembled WGS sequence"/>
</dbReference>
<dbReference type="EMBL" id="JACCDF010000006">
    <property type="protein sequence ID" value="NYS60813.1"/>
    <property type="molecule type" value="Genomic_DNA"/>
</dbReference>
<gene>
    <name evidence="3" type="ORF">HZS81_08575</name>
</gene>
<feature type="domain" description="Dienelactone hydrolase" evidence="2">
    <location>
        <begin position="39"/>
        <end position="250"/>
    </location>
</feature>
<sequence length="254" mass="27623">MVAIKKTLIITSLLLATAPAFAFTPEGEDIRYTKNDETFEGYFVVAQGTSKGSVIIIHDWDGLDDYERQRADMLAKQGYDAFALDIFGADNRPKAVEDKQAATNRLYQDRERMRQLTQAGIEAARAQGADNNSVLLGYCFGGAVTLEMARAGTADNIVGYASFHGGLDTPEGQQYEADSAPIFIAHGGADSIVSLNDVATLAGKLEAAATEYEIGIYANAPHAFSVFGSDRYHETADKRSWETFSDWLNDNIAP</sequence>
<feature type="signal peptide" evidence="1">
    <location>
        <begin position="1"/>
        <end position="22"/>
    </location>
</feature>
<dbReference type="PANTHER" id="PTHR22946:SF0">
    <property type="entry name" value="DIENELACTONE HYDROLASE DOMAIN-CONTAINING PROTEIN"/>
    <property type="match status" value="1"/>
</dbReference>
<evidence type="ECO:0000259" key="2">
    <source>
        <dbReference type="Pfam" id="PF01738"/>
    </source>
</evidence>
<dbReference type="InterPro" id="IPR029058">
    <property type="entry name" value="AB_hydrolase_fold"/>
</dbReference>
<protein>
    <submittedName>
        <fullName evidence="3">Dienelactone hydrolase family protein</fullName>
    </submittedName>
</protein>
<dbReference type="SUPFAM" id="SSF53474">
    <property type="entry name" value="alpha/beta-Hydrolases"/>
    <property type="match status" value="1"/>
</dbReference>
<dbReference type="AlphaFoldDB" id="A0A7Z0LKX1"/>
<name>A0A7Z0LKX1_9GAMM</name>
<keyword evidence="4" id="KW-1185">Reference proteome</keyword>
<evidence type="ECO:0000256" key="1">
    <source>
        <dbReference type="SAM" id="SignalP"/>
    </source>
</evidence>
<keyword evidence="1" id="KW-0732">Signal</keyword>
<feature type="chain" id="PRO_5031441622" evidence="1">
    <location>
        <begin position="23"/>
        <end position="254"/>
    </location>
</feature>
<proteinExistence type="predicted"/>
<dbReference type="InterPro" id="IPR050261">
    <property type="entry name" value="FrsA_esterase"/>
</dbReference>
<dbReference type="InterPro" id="IPR002925">
    <property type="entry name" value="Dienelactn_hydro"/>
</dbReference>
<evidence type="ECO:0000313" key="3">
    <source>
        <dbReference type="EMBL" id="NYS60813.1"/>
    </source>
</evidence>
<reference evidence="3 4" key="1">
    <citation type="journal article" date="2015" name="Int. J. Syst. Evol. Microbiol.">
        <title>Halomonas salicampi sp. nov., a halotolerant and alkalitolerant bacterium isolated from a saltern soil.</title>
        <authorList>
            <person name="Lee J.C."/>
            <person name="Kim Y.S."/>
            <person name="Yun B.S."/>
            <person name="Whang K.S."/>
        </authorList>
    </citation>
    <scope>NUCLEOTIDE SEQUENCE [LARGE SCALE GENOMIC DNA]</scope>
    <source>
        <strain evidence="3 4">BH103</strain>
    </source>
</reference>
<dbReference type="PANTHER" id="PTHR22946">
    <property type="entry name" value="DIENELACTONE HYDROLASE DOMAIN-CONTAINING PROTEIN-RELATED"/>
    <property type="match status" value="1"/>
</dbReference>